<dbReference type="EMBL" id="SGBB01000001">
    <property type="protein sequence ID" value="RZD19351.1"/>
    <property type="molecule type" value="Genomic_DNA"/>
</dbReference>
<dbReference type="InterPro" id="IPR007543">
    <property type="entry name" value="LptD_C"/>
</dbReference>
<dbReference type="GO" id="GO:0015920">
    <property type="term" value="P:lipopolysaccharide transport"/>
    <property type="evidence" value="ECO:0007669"/>
    <property type="project" value="InterPro"/>
</dbReference>
<dbReference type="GO" id="GO:0009279">
    <property type="term" value="C:cell outer membrane"/>
    <property type="evidence" value="ECO:0007669"/>
    <property type="project" value="InterPro"/>
</dbReference>
<proteinExistence type="inferred from homology"/>
<feature type="domain" description="LptD C-terminal" evidence="5">
    <location>
        <begin position="322"/>
        <end position="654"/>
    </location>
</feature>
<evidence type="ECO:0000256" key="2">
    <source>
        <dbReference type="ARBA" id="ARBA00023136"/>
    </source>
</evidence>
<dbReference type="PANTHER" id="PTHR30189:SF1">
    <property type="entry name" value="LPS-ASSEMBLY PROTEIN LPTD"/>
    <property type="match status" value="1"/>
</dbReference>
<dbReference type="Pfam" id="PF04453">
    <property type="entry name" value="LptD"/>
    <property type="match status" value="1"/>
</dbReference>
<evidence type="ECO:0000313" key="6">
    <source>
        <dbReference type="EMBL" id="RZD19351.1"/>
    </source>
</evidence>
<comment type="caution">
    <text evidence="6">The sequence shown here is derived from an EMBL/GenBank/DDBJ whole genome shotgun (WGS) entry which is preliminary data.</text>
</comment>
<dbReference type="Proteomes" id="UP000319296">
    <property type="component" value="Unassembled WGS sequence"/>
</dbReference>
<evidence type="ECO:0000256" key="3">
    <source>
        <dbReference type="ARBA" id="ARBA00023237"/>
    </source>
</evidence>
<dbReference type="Gene3D" id="2.60.450.10">
    <property type="entry name" value="Lipopolysaccharide (LPS) transport protein A like domain"/>
    <property type="match status" value="1"/>
</dbReference>
<evidence type="ECO:0000313" key="7">
    <source>
        <dbReference type="Proteomes" id="UP000319296"/>
    </source>
</evidence>
<dbReference type="PANTHER" id="PTHR30189">
    <property type="entry name" value="LPS-ASSEMBLY PROTEIN"/>
    <property type="match status" value="1"/>
</dbReference>
<dbReference type="GO" id="GO:0043165">
    <property type="term" value="P:Gram-negative-bacterium-type cell outer membrane assembly"/>
    <property type="evidence" value="ECO:0007669"/>
    <property type="project" value="InterPro"/>
</dbReference>
<dbReference type="InterPro" id="IPR020889">
    <property type="entry name" value="LipoPS_assembly_LptD"/>
</dbReference>
<keyword evidence="2" id="KW-0472">Membrane</keyword>
<dbReference type="AlphaFoldDB" id="A0A519BPZ3"/>
<keyword evidence="3" id="KW-0998">Cell outer membrane</keyword>
<dbReference type="Pfam" id="PF03968">
    <property type="entry name" value="LptD_N"/>
    <property type="match status" value="1"/>
</dbReference>
<evidence type="ECO:0000256" key="1">
    <source>
        <dbReference type="ARBA" id="ARBA00022729"/>
    </source>
</evidence>
<evidence type="ECO:0000259" key="4">
    <source>
        <dbReference type="Pfam" id="PF03968"/>
    </source>
</evidence>
<organism evidence="6 7">
    <name type="scientific">Candidatus Acididesulfobacter diazotrophicus</name>
    <dbReference type="NCBI Taxonomy" id="2597226"/>
    <lineage>
        <taxon>Bacteria</taxon>
        <taxon>Deltaproteobacteria</taxon>
        <taxon>Candidatus Acidulodesulfobacterales</taxon>
        <taxon>Candidatus Acididesulfobacter</taxon>
    </lineage>
</organism>
<name>A0A519BPZ3_9DELT</name>
<dbReference type="HAMAP" id="MF_01411">
    <property type="entry name" value="LPS_assembly_LptD"/>
    <property type="match status" value="1"/>
</dbReference>
<protein>
    <submittedName>
        <fullName evidence="6">LPS-assembly protein LptD</fullName>
    </submittedName>
</protein>
<feature type="domain" description="Organic solvent tolerance-like N-terminal" evidence="4">
    <location>
        <begin position="39"/>
        <end position="115"/>
    </location>
</feature>
<accession>A0A519BPZ3</accession>
<dbReference type="InterPro" id="IPR005653">
    <property type="entry name" value="OstA-like_N"/>
</dbReference>
<gene>
    <name evidence="6" type="ORF">EVG15_00240</name>
</gene>
<evidence type="ECO:0000259" key="5">
    <source>
        <dbReference type="Pfam" id="PF04453"/>
    </source>
</evidence>
<reference evidence="6 7" key="1">
    <citation type="journal article" date="2019" name="ISME J.">
        <title>Insights into ecological role of a new deltaproteobacterial order Candidatus Acidulodesulfobacterales by metagenomics and metatranscriptomics.</title>
        <authorList>
            <person name="Tan S."/>
            <person name="Liu J."/>
            <person name="Fang Y."/>
            <person name="Hedlund B.P."/>
            <person name="Lian Z.H."/>
            <person name="Huang L.Y."/>
            <person name="Li J.T."/>
            <person name="Huang L.N."/>
            <person name="Li W.J."/>
            <person name="Jiang H.C."/>
            <person name="Dong H.L."/>
            <person name="Shu W.S."/>
        </authorList>
    </citation>
    <scope>NUCLEOTIDE SEQUENCE [LARGE SCALE GENOMIC DNA]</scope>
    <source>
        <strain evidence="6">AP1</strain>
    </source>
</reference>
<dbReference type="InterPro" id="IPR050218">
    <property type="entry name" value="LptD"/>
</dbReference>
<keyword evidence="1" id="KW-0732">Signal</keyword>
<sequence length="784" mass="88931">MRNFFYKKAIKLKAIKLILAILVFLTVFFGILKVNNSCAVVFSNCSSGKIKMHKTEGKAKNKTKIKNKTTEIKITADKITYYKKDNKYVMTGSVLITRRHFRLYADKVVYFYKTGFAVATGHVIAYSKGSVTKAKKLDLYLKNRFGSIYDSHIHYLKKNIFIYGQKITHKAKGFYQVKNGYLTSCRRNPPSWKISSSFSNIYVGQYAFSYNSFFYIHNVPVLYFPFMVMPIKTKKSSGLLIPTAGYSSLTGFQAGDGYYFDLGRSQDLTYNLNYYSYLGIGNSLKYRYSLNQFSHGSIYGFYIHERSGPKSLALSPHLSRYLLLSHNADFIDGLAIKTNLNIPSDPAVYIDFSTNVYQMTKNRLSSNFSATKDFGSFSSRINFLRLDNLFFPNYATVDEYPRLSLNGEEELKKFYFAPLYLKFNSSLNVLRSANYYSANRLDIFPDLYMPFKLLSGINITPSAGFRYTGYDDIKNAGVSSENYPNKSREVYYAGISSNATLFKNYKNNKNGSGLISFVKPYVNYNLIRPVNQSGLPLFDQTDYIPPQSAVKYGFSWDLENYSKTNISNLFRLNIYQYHSFSGNFINPVNYFNYNNLNSDIIGRLRYHPFGNIHFIASWSYDDNNYVFNNYNLGTQLTDFRNDSLGFGYTAVNDIQGYLGALDMFNSGNPSLFPQGLSLIAPTNTLAYASIAANLNIIDGFSLNLAENYDVTTHKDVSNSIGIIYNLGCLGFVASYTNMPYFHQWAFSFGLVLKGIGTYGFGNMISPGANASGVSVMTPNYAFNP</sequence>
<dbReference type="GO" id="GO:1990351">
    <property type="term" value="C:transporter complex"/>
    <property type="evidence" value="ECO:0007669"/>
    <property type="project" value="TreeGrafter"/>
</dbReference>